<dbReference type="EMBL" id="CALNXK010000576">
    <property type="protein sequence ID" value="CAH3187899.1"/>
    <property type="molecule type" value="Genomic_DNA"/>
</dbReference>
<proteinExistence type="predicted"/>
<evidence type="ECO:0000313" key="2">
    <source>
        <dbReference type="EMBL" id="CAH3187899.1"/>
    </source>
</evidence>
<keyword evidence="3" id="KW-1185">Reference proteome</keyword>
<comment type="caution">
    <text evidence="2">The sequence shown here is derived from an EMBL/GenBank/DDBJ whole genome shotgun (WGS) entry which is preliminary data.</text>
</comment>
<evidence type="ECO:0000259" key="1">
    <source>
        <dbReference type="Pfam" id="PF05699"/>
    </source>
</evidence>
<name>A0ABN8S8P9_9CNID</name>
<sequence>MKDGEFTCFDDILAKIKQLSEAEKCMITEIITLRKLLLVNPATSAAGERSFSSARRLKTWLRSTMTQTRFSNLTILNTHKQRTDKLCLIDVANEFAALNENRKSNFGTFKESDLKMSG</sequence>
<feature type="domain" description="HAT C-terminal dimerisation" evidence="1">
    <location>
        <begin position="36"/>
        <end position="80"/>
    </location>
</feature>
<dbReference type="Pfam" id="PF05699">
    <property type="entry name" value="Dimer_Tnp_hAT"/>
    <property type="match status" value="1"/>
</dbReference>
<dbReference type="PANTHER" id="PTHR45749:SF14">
    <property type="entry name" value="TTF-TYPE DOMAIN-CONTAINING PROTEIN"/>
    <property type="match status" value="1"/>
</dbReference>
<evidence type="ECO:0000313" key="3">
    <source>
        <dbReference type="Proteomes" id="UP001159405"/>
    </source>
</evidence>
<gene>
    <name evidence="2" type="ORF">PLOB_00038529</name>
</gene>
<dbReference type="PANTHER" id="PTHR45749">
    <property type="match status" value="1"/>
</dbReference>
<reference evidence="2 3" key="1">
    <citation type="submission" date="2022-05" db="EMBL/GenBank/DDBJ databases">
        <authorList>
            <consortium name="Genoscope - CEA"/>
            <person name="William W."/>
        </authorList>
    </citation>
    <scope>NUCLEOTIDE SEQUENCE [LARGE SCALE GENOMIC DNA]</scope>
</reference>
<dbReference type="InterPro" id="IPR008906">
    <property type="entry name" value="HATC_C_dom"/>
</dbReference>
<protein>
    <recommendedName>
        <fullName evidence="1">HAT C-terminal dimerisation domain-containing protein</fullName>
    </recommendedName>
</protein>
<accession>A0ABN8S8P9</accession>
<dbReference type="Proteomes" id="UP001159405">
    <property type="component" value="Unassembled WGS sequence"/>
</dbReference>
<organism evidence="2 3">
    <name type="scientific">Porites lobata</name>
    <dbReference type="NCBI Taxonomy" id="104759"/>
    <lineage>
        <taxon>Eukaryota</taxon>
        <taxon>Metazoa</taxon>
        <taxon>Cnidaria</taxon>
        <taxon>Anthozoa</taxon>
        <taxon>Hexacorallia</taxon>
        <taxon>Scleractinia</taxon>
        <taxon>Fungiina</taxon>
        <taxon>Poritidae</taxon>
        <taxon>Porites</taxon>
    </lineage>
</organism>